<dbReference type="EMBL" id="PEBX01000087">
    <property type="protein sequence ID" value="PTQ55647.1"/>
    <property type="molecule type" value="Genomic_DNA"/>
</dbReference>
<sequence length="487" mass="53512">MTYGQLKKNISENLTWLKMRSDEIDRTGRLPDDVLAWLIEHGLFKLFVPKALGGHALTLEEALRLVMLVAEADGSVAWQVQIGSGGGYFVPSFTPSVAEAIFSPQHAVIAGSGYVGGFAYPVPGGYRVSGYWRYASGAQYATTFTANAFLLEGIPDVEVRILKLKEVFSAIRRDDVALRGDAVLNTSKSVREGNFTSFHALLRELQEEMQGQTAIRAFAFTREAVETFSDWQGVGMRGTSSEAMIVRDVFVPQERSFVVGDTISTLYAEPLIRVPFVSFAEASIGAVVIGLAQALAEEISRLLTEKTLSGEEVHRHAALQDAVSSARHMKLIFLQSVRELWEQFVIVPSAHETAKAWNVRGDETSGKDTIPGSGGAEKSNATGYIGSGAEESSGRGYVGRGAEKNGGGSDYIARDDDFGREDTLNSREDAEQVVGMFSWTVRHAVRTLRQKAWEVFPYLGMRALDERSRLNRIMRDMETAAHHVMLL</sequence>
<comment type="caution">
    <text evidence="3">The sequence shown here is derived from an EMBL/GenBank/DDBJ whole genome shotgun (WGS) entry which is preliminary data.</text>
</comment>
<protein>
    <recommendedName>
        <fullName evidence="2">Acyl-CoA dehydrogenase/oxidase N-terminal domain-containing protein</fullName>
    </recommendedName>
</protein>
<feature type="compositionally biased region" description="Gly residues" evidence="1">
    <location>
        <begin position="396"/>
        <end position="409"/>
    </location>
</feature>
<dbReference type="Gene3D" id="1.20.140.10">
    <property type="entry name" value="Butyryl-CoA Dehydrogenase, subunit A, domain 3"/>
    <property type="match status" value="1"/>
</dbReference>
<gene>
    <name evidence="3" type="ORF">BSOLF_1753</name>
</gene>
<dbReference type="InterPro" id="IPR037069">
    <property type="entry name" value="AcylCoA_DH/ox_N_sf"/>
</dbReference>
<dbReference type="SUPFAM" id="SSF56645">
    <property type="entry name" value="Acyl-CoA dehydrogenase NM domain-like"/>
    <property type="match status" value="1"/>
</dbReference>
<organism evidence="3 4">
    <name type="scientific">Candidatus Carbonibacillus altaicus</name>
    <dbReference type="NCBI Taxonomy" id="2163959"/>
    <lineage>
        <taxon>Bacteria</taxon>
        <taxon>Bacillati</taxon>
        <taxon>Bacillota</taxon>
        <taxon>Bacilli</taxon>
        <taxon>Bacillales</taxon>
        <taxon>Candidatus Carbonibacillus</taxon>
    </lineage>
</organism>
<evidence type="ECO:0000259" key="2">
    <source>
        <dbReference type="Pfam" id="PF02771"/>
    </source>
</evidence>
<evidence type="ECO:0000256" key="1">
    <source>
        <dbReference type="SAM" id="MobiDB-lite"/>
    </source>
</evidence>
<dbReference type="Pfam" id="PF02771">
    <property type="entry name" value="Acyl-CoA_dh_N"/>
    <property type="match status" value="1"/>
</dbReference>
<evidence type="ECO:0000313" key="3">
    <source>
        <dbReference type="EMBL" id="PTQ55647.1"/>
    </source>
</evidence>
<dbReference type="InterPro" id="IPR046373">
    <property type="entry name" value="Acyl-CoA_Oxase/DH_mid-dom_sf"/>
</dbReference>
<reference evidence="4" key="1">
    <citation type="journal article" date="2018" name="Sci. Rep.">
        <title>Lignite coal burning seam in the remote Altai Mountains harbors a hydrogen-driven thermophilic microbial community.</title>
        <authorList>
            <person name="Kadnikov V.V."/>
            <person name="Mardanov A.V."/>
            <person name="Ivasenko D.A."/>
            <person name="Antsiferov D.V."/>
            <person name="Beletsky A.V."/>
            <person name="Karnachuk O.V."/>
            <person name="Ravin N.V."/>
        </authorList>
    </citation>
    <scope>NUCLEOTIDE SEQUENCE [LARGE SCALE GENOMIC DNA]</scope>
</reference>
<accession>A0A2R6XYZ4</accession>
<dbReference type="GO" id="GO:0016627">
    <property type="term" value="F:oxidoreductase activity, acting on the CH-CH group of donors"/>
    <property type="evidence" value="ECO:0007669"/>
    <property type="project" value="InterPro"/>
</dbReference>
<evidence type="ECO:0000313" key="4">
    <source>
        <dbReference type="Proteomes" id="UP000244338"/>
    </source>
</evidence>
<dbReference type="InterPro" id="IPR013786">
    <property type="entry name" value="AcylCoA_DH/ox_N"/>
</dbReference>
<feature type="domain" description="Acyl-CoA dehydrogenase/oxidase N-terminal" evidence="2">
    <location>
        <begin position="20"/>
        <end position="84"/>
    </location>
</feature>
<dbReference type="GO" id="GO:0050660">
    <property type="term" value="F:flavin adenine dinucleotide binding"/>
    <property type="evidence" value="ECO:0007669"/>
    <property type="project" value="InterPro"/>
</dbReference>
<name>A0A2R6XYZ4_9BACL</name>
<dbReference type="Gene3D" id="2.40.110.10">
    <property type="entry name" value="Butyryl-CoA Dehydrogenase, subunit A, domain 2"/>
    <property type="match status" value="1"/>
</dbReference>
<dbReference type="AlphaFoldDB" id="A0A2R6XYZ4"/>
<feature type="region of interest" description="Disordered" evidence="1">
    <location>
        <begin position="361"/>
        <end position="414"/>
    </location>
</feature>
<dbReference type="InterPro" id="IPR009100">
    <property type="entry name" value="AcylCoA_DH/oxidase_NM_dom_sf"/>
</dbReference>
<dbReference type="Gene3D" id="1.10.540.10">
    <property type="entry name" value="Acyl-CoA dehydrogenase/oxidase, N-terminal domain"/>
    <property type="match status" value="1"/>
</dbReference>
<dbReference type="Proteomes" id="UP000244338">
    <property type="component" value="Unassembled WGS sequence"/>
</dbReference>
<proteinExistence type="predicted"/>